<evidence type="ECO:0000256" key="1">
    <source>
        <dbReference type="ARBA" id="ARBA00022741"/>
    </source>
</evidence>
<dbReference type="InterPro" id="IPR014001">
    <property type="entry name" value="Helicase_ATP-bd"/>
</dbReference>
<evidence type="ECO:0000259" key="6">
    <source>
        <dbReference type="PROSITE" id="PS51192"/>
    </source>
</evidence>
<dbReference type="InterPro" id="IPR005580">
    <property type="entry name" value="DbpA/CsdA_RNA-bd_dom"/>
</dbReference>
<evidence type="ECO:0000256" key="3">
    <source>
        <dbReference type="ARBA" id="ARBA00022806"/>
    </source>
</evidence>
<dbReference type="InterPro" id="IPR001650">
    <property type="entry name" value="Helicase_C-like"/>
</dbReference>
<feature type="domain" description="Helicase ATP-binding" evidence="6">
    <location>
        <begin position="28"/>
        <end position="196"/>
    </location>
</feature>
<keyword evidence="1" id="KW-0547">Nucleotide-binding</keyword>
<dbReference type="SMART" id="SM00490">
    <property type="entry name" value="HELICc"/>
    <property type="match status" value="1"/>
</dbReference>
<accession>A0A4R2ENK7</accession>
<dbReference type="PANTHER" id="PTHR47959">
    <property type="entry name" value="ATP-DEPENDENT RNA HELICASE RHLE-RELATED"/>
    <property type="match status" value="1"/>
</dbReference>
<dbReference type="GO" id="GO:0003724">
    <property type="term" value="F:RNA helicase activity"/>
    <property type="evidence" value="ECO:0007669"/>
    <property type="project" value="TreeGrafter"/>
</dbReference>
<comment type="similarity">
    <text evidence="5">Belongs to the DEAD box helicase family.</text>
</comment>
<dbReference type="SUPFAM" id="SSF52540">
    <property type="entry name" value="P-loop containing nucleoside triphosphate hydrolases"/>
    <property type="match status" value="1"/>
</dbReference>
<dbReference type="GO" id="GO:0005524">
    <property type="term" value="F:ATP binding"/>
    <property type="evidence" value="ECO:0007669"/>
    <property type="project" value="UniProtKB-KW"/>
</dbReference>
<evidence type="ECO:0000256" key="5">
    <source>
        <dbReference type="ARBA" id="ARBA00038437"/>
    </source>
</evidence>
<dbReference type="PROSITE" id="PS51194">
    <property type="entry name" value="HELICASE_CTER"/>
    <property type="match status" value="1"/>
</dbReference>
<dbReference type="Proteomes" id="UP000294830">
    <property type="component" value="Unassembled WGS sequence"/>
</dbReference>
<dbReference type="Gene3D" id="3.30.70.330">
    <property type="match status" value="1"/>
</dbReference>
<dbReference type="PANTHER" id="PTHR47959:SF1">
    <property type="entry name" value="ATP-DEPENDENT RNA HELICASE DBPA"/>
    <property type="match status" value="1"/>
</dbReference>
<feature type="domain" description="Helicase C-terminal" evidence="7">
    <location>
        <begin position="221"/>
        <end position="368"/>
    </location>
</feature>
<proteinExistence type="inferred from homology"/>
<dbReference type="Pfam" id="PF00271">
    <property type="entry name" value="Helicase_C"/>
    <property type="match status" value="1"/>
</dbReference>
<evidence type="ECO:0000313" key="8">
    <source>
        <dbReference type="EMBL" id="TCN70708.1"/>
    </source>
</evidence>
<sequence>MENRKQIVSNGLANMGIAHLTPMQEEVIEAVEEHPEVVVLSPTGSGKTLAFLIPIVHHLRPNAGFVQALVLTPTRELALQIEQVFRHLKTRFKVVCCYGGHPFWMEANSLKEPPALLVGTPGRIADHIRRGTISPELVSFLVLDEFDKCLELGFDEEMAQIMENLENLGKKVLTSATDALEIPPFVGLNSPHKLSYLDGPSTTERLELKIVRSEHHDKFGALVNLICQLGESTMLVFVNHRDAADRLCTMLMEEGIISDVFHGGLEQPERERSLIKFRNGSIKILVATDLASRGLDIPEIGHVVHYQLPETEEAFVHRNGRTARMKANGCAVLVLAESEDLPHYASTDIEQLPLSKEAELPPQPDWTTIYIGAGKKDKLSKVDVVGFLIQKGGIEKSDIGRIDILDKSAFVAVRRQLAHELVKAVRNQPVKKLKPTIGVSW</sequence>
<dbReference type="InterPro" id="IPR050079">
    <property type="entry name" value="DEAD_box_RNA_helicase"/>
</dbReference>
<dbReference type="GO" id="GO:0016787">
    <property type="term" value="F:hydrolase activity"/>
    <property type="evidence" value="ECO:0007669"/>
    <property type="project" value="UniProtKB-KW"/>
</dbReference>
<evidence type="ECO:0000259" key="7">
    <source>
        <dbReference type="PROSITE" id="PS51194"/>
    </source>
</evidence>
<name>A0A4R2ENK7_9BACT</name>
<dbReference type="SMART" id="SM00487">
    <property type="entry name" value="DEXDc"/>
    <property type="match status" value="1"/>
</dbReference>
<organism evidence="8 9">
    <name type="scientific">Acetobacteroides hydrogenigenes</name>
    <dbReference type="NCBI Taxonomy" id="979970"/>
    <lineage>
        <taxon>Bacteria</taxon>
        <taxon>Pseudomonadati</taxon>
        <taxon>Bacteroidota</taxon>
        <taxon>Bacteroidia</taxon>
        <taxon>Bacteroidales</taxon>
        <taxon>Rikenellaceae</taxon>
        <taxon>Acetobacteroides</taxon>
    </lineage>
</organism>
<dbReference type="OrthoDB" id="9785240at2"/>
<keyword evidence="4" id="KW-0067">ATP-binding</keyword>
<keyword evidence="3 8" id="KW-0347">Helicase</keyword>
<dbReference type="Pfam" id="PF00270">
    <property type="entry name" value="DEAD"/>
    <property type="match status" value="1"/>
</dbReference>
<dbReference type="AlphaFoldDB" id="A0A4R2ENK7"/>
<keyword evidence="9" id="KW-1185">Reference proteome</keyword>
<dbReference type="CDD" id="cd00268">
    <property type="entry name" value="DEADc"/>
    <property type="match status" value="1"/>
</dbReference>
<dbReference type="Pfam" id="PF03880">
    <property type="entry name" value="DbpA"/>
    <property type="match status" value="1"/>
</dbReference>
<dbReference type="RefSeq" id="WP_131838564.1">
    <property type="nucleotide sequence ID" value="NZ_SLWB01000003.1"/>
</dbReference>
<reference evidence="8 9" key="1">
    <citation type="submission" date="2019-03" db="EMBL/GenBank/DDBJ databases">
        <title>Genomic Encyclopedia of Archaeal and Bacterial Type Strains, Phase II (KMG-II): from individual species to whole genera.</title>
        <authorList>
            <person name="Goeker M."/>
        </authorList>
    </citation>
    <scope>NUCLEOTIDE SEQUENCE [LARGE SCALE GENOMIC DNA]</scope>
    <source>
        <strain evidence="8 9">RL-C</strain>
    </source>
</reference>
<gene>
    <name evidence="8" type="ORF">CLV25_103232</name>
</gene>
<comment type="caution">
    <text evidence="8">The sequence shown here is derived from an EMBL/GenBank/DDBJ whole genome shotgun (WGS) entry which is preliminary data.</text>
</comment>
<dbReference type="CDD" id="cd18787">
    <property type="entry name" value="SF2_C_DEAD"/>
    <property type="match status" value="1"/>
</dbReference>
<dbReference type="PROSITE" id="PS51192">
    <property type="entry name" value="HELICASE_ATP_BIND_1"/>
    <property type="match status" value="1"/>
</dbReference>
<dbReference type="Gene3D" id="3.40.50.300">
    <property type="entry name" value="P-loop containing nucleotide triphosphate hydrolases"/>
    <property type="match status" value="2"/>
</dbReference>
<evidence type="ECO:0000313" key="9">
    <source>
        <dbReference type="Proteomes" id="UP000294830"/>
    </source>
</evidence>
<dbReference type="GO" id="GO:0005829">
    <property type="term" value="C:cytosol"/>
    <property type="evidence" value="ECO:0007669"/>
    <property type="project" value="TreeGrafter"/>
</dbReference>
<protein>
    <submittedName>
        <fullName evidence="8">ATP-independent RNA helicase DbpA</fullName>
    </submittedName>
</protein>
<dbReference type="GO" id="GO:0003676">
    <property type="term" value="F:nucleic acid binding"/>
    <property type="evidence" value="ECO:0007669"/>
    <property type="project" value="InterPro"/>
</dbReference>
<dbReference type="InterPro" id="IPR027417">
    <property type="entry name" value="P-loop_NTPase"/>
</dbReference>
<dbReference type="EMBL" id="SLWB01000003">
    <property type="protein sequence ID" value="TCN70708.1"/>
    <property type="molecule type" value="Genomic_DNA"/>
</dbReference>
<dbReference type="InterPro" id="IPR044742">
    <property type="entry name" value="DEAD/DEAH_RhlB"/>
</dbReference>
<dbReference type="InterPro" id="IPR012677">
    <property type="entry name" value="Nucleotide-bd_a/b_plait_sf"/>
</dbReference>
<evidence type="ECO:0000256" key="4">
    <source>
        <dbReference type="ARBA" id="ARBA00022840"/>
    </source>
</evidence>
<evidence type="ECO:0000256" key="2">
    <source>
        <dbReference type="ARBA" id="ARBA00022801"/>
    </source>
</evidence>
<keyword evidence="2" id="KW-0378">Hydrolase</keyword>
<dbReference type="InterPro" id="IPR011545">
    <property type="entry name" value="DEAD/DEAH_box_helicase_dom"/>
</dbReference>